<dbReference type="EMBL" id="JASPKZ010007210">
    <property type="protein sequence ID" value="KAJ9586098.1"/>
    <property type="molecule type" value="Genomic_DNA"/>
</dbReference>
<proteinExistence type="inferred from homology"/>
<keyword evidence="6" id="KW-1133">Transmembrane helix</keyword>
<feature type="non-terminal residue" evidence="10">
    <location>
        <position position="88"/>
    </location>
</feature>
<evidence type="ECO:0000256" key="1">
    <source>
        <dbReference type="ARBA" id="ARBA00004370"/>
    </source>
</evidence>
<keyword evidence="11" id="KW-1185">Reference proteome</keyword>
<reference evidence="10" key="1">
    <citation type="journal article" date="2023" name="IScience">
        <title>Live-bearing cockroach genome reveals convergent evolutionary mechanisms linked to viviparity in insects and beyond.</title>
        <authorList>
            <person name="Fouks B."/>
            <person name="Harrison M.C."/>
            <person name="Mikhailova A.A."/>
            <person name="Marchal E."/>
            <person name="English S."/>
            <person name="Carruthers M."/>
            <person name="Jennings E.C."/>
            <person name="Chiamaka E.L."/>
            <person name="Frigard R.A."/>
            <person name="Pippel M."/>
            <person name="Attardo G.M."/>
            <person name="Benoit J.B."/>
            <person name="Bornberg-Bauer E."/>
            <person name="Tobe S.S."/>
        </authorList>
    </citation>
    <scope>NUCLEOTIDE SEQUENCE</scope>
    <source>
        <strain evidence="10">Stay&amp;Tobe</strain>
    </source>
</reference>
<keyword evidence="7" id="KW-0472">Membrane</keyword>
<dbReference type="Pfam" id="PF00507">
    <property type="entry name" value="Oxidored_q4"/>
    <property type="match status" value="1"/>
</dbReference>
<dbReference type="Proteomes" id="UP001233999">
    <property type="component" value="Unassembled WGS sequence"/>
</dbReference>
<evidence type="ECO:0000313" key="10">
    <source>
        <dbReference type="EMBL" id="KAJ9586098.1"/>
    </source>
</evidence>
<keyword evidence="4" id="KW-0813">Transport</keyword>
<evidence type="ECO:0000256" key="7">
    <source>
        <dbReference type="ARBA" id="ARBA00023136"/>
    </source>
</evidence>
<evidence type="ECO:0000256" key="3">
    <source>
        <dbReference type="ARBA" id="ARBA00021007"/>
    </source>
</evidence>
<gene>
    <name evidence="10" type="ORF">L9F63_020250</name>
</gene>
<comment type="similarity">
    <text evidence="2">Belongs to the complex I subunit 3 family.</text>
</comment>
<dbReference type="Gene3D" id="1.20.58.1610">
    <property type="entry name" value="NADH:ubiquinone/plastoquinone oxidoreductase, chain 3"/>
    <property type="match status" value="1"/>
</dbReference>
<evidence type="ECO:0000256" key="4">
    <source>
        <dbReference type="ARBA" id="ARBA00022448"/>
    </source>
</evidence>
<dbReference type="InterPro" id="IPR038430">
    <property type="entry name" value="NDAH_ubi_oxred_su3_sf"/>
</dbReference>
<dbReference type="GO" id="GO:0008137">
    <property type="term" value="F:NADH dehydrogenase (ubiquinone) activity"/>
    <property type="evidence" value="ECO:0007669"/>
    <property type="project" value="UniProtKB-EC"/>
</dbReference>
<sequence>SLYVTQSTFLEREKFEGRHCNFYCGFYEQNRINSARFPCDFFLIAVIFLIFDVEIALLLPITIIIISSSIKSVQIWILYIVFLGANGS</sequence>
<dbReference type="AlphaFoldDB" id="A0AAD7ZSY9"/>
<dbReference type="GO" id="GO:0016020">
    <property type="term" value="C:membrane"/>
    <property type="evidence" value="ECO:0007669"/>
    <property type="project" value="UniProtKB-SubCell"/>
</dbReference>
<reference evidence="10" key="2">
    <citation type="submission" date="2023-05" db="EMBL/GenBank/DDBJ databases">
        <authorList>
            <person name="Fouks B."/>
        </authorList>
    </citation>
    <scope>NUCLEOTIDE SEQUENCE</scope>
    <source>
        <strain evidence="10">Stay&amp;Tobe</strain>
        <tissue evidence="10">Testes</tissue>
    </source>
</reference>
<evidence type="ECO:0000256" key="8">
    <source>
        <dbReference type="ARBA" id="ARBA00031029"/>
    </source>
</evidence>
<evidence type="ECO:0000256" key="5">
    <source>
        <dbReference type="ARBA" id="ARBA00022692"/>
    </source>
</evidence>
<comment type="subcellular location">
    <subcellularLocation>
        <location evidence="1">Membrane</location>
    </subcellularLocation>
</comment>
<accession>A0AAD7ZSY9</accession>
<comment type="catalytic activity">
    <reaction evidence="9">
        <text>a ubiquinone + NADH + 5 H(+)(in) = a ubiquinol + NAD(+) + 4 H(+)(out)</text>
        <dbReference type="Rhea" id="RHEA:29091"/>
        <dbReference type="Rhea" id="RHEA-COMP:9565"/>
        <dbReference type="Rhea" id="RHEA-COMP:9566"/>
        <dbReference type="ChEBI" id="CHEBI:15378"/>
        <dbReference type="ChEBI" id="CHEBI:16389"/>
        <dbReference type="ChEBI" id="CHEBI:17976"/>
        <dbReference type="ChEBI" id="CHEBI:57540"/>
        <dbReference type="ChEBI" id="CHEBI:57945"/>
        <dbReference type="EC" id="7.1.1.2"/>
    </reaction>
</comment>
<keyword evidence="5" id="KW-0812">Transmembrane</keyword>
<comment type="caution">
    <text evidence="10">The sequence shown here is derived from an EMBL/GenBank/DDBJ whole genome shotgun (WGS) entry which is preliminary data.</text>
</comment>
<dbReference type="InterPro" id="IPR000440">
    <property type="entry name" value="NADH_UbQ/plastoQ_OxRdtase_su3"/>
</dbReference>
<name>A0AAD7ZSY9_DIPPU</name>
<evidence type="ECO:0000256" key="2">
    <source>
        <dbReference type="ARBA" id="ARBA00008472"/>
    </source>
</evidence>
<organism evidence="10 11">
    <name type="scientific">Diploptera punctata</name>
    <name type="common">Pacific beetle cockroach</name>
    <dbReference type="NCBI Taxonomy" id="6984"/>
    <lineage>
        <taxon>Eukaryota</taxon>
        <taxon>Metazoa</taxon>
        <taxon>Ecdysozoa</taxon>
        <taxon>Arthropoda</taxon>
        <taxon>Hexapoda</taxon>
        <taxon>Insecta</taxon>
        <taxon>Pterygota</taxon>
        <taxon>Neoptera</taxon>
        <taxon>Polyneoptera</taxon>
        <taxon>Dictyoptera</taxon>
        <taxon>Blattodea</taxon>
        <taxon>Blaberoidea</taxon>
        <taxon>Blaberidae</taxon>
        <taxon>Diplopterinae</taxon>
        <taxon>Diploptera</taxon>
    </lineage>
</organism>
<evidence type="ECO:0000256" key="9">
    <source>
        <dbReference type="ARBA" id="ARBA00049551"/>
    </source>
</evidence>
<protein>
    <recommendedName>
        <fullName evidence="3">NADH-ubiquinone oxidoreductase chain 3</fullName>
    </recommendedName>
    <alternativeName>
        <fullName evidence="8">NADH dehydrogenase subunit 3</fullName>
    </alternativeName>
</protein>
<evidence type="ECO:0000313" key="11">
    <source>
        <dbReference type="Proteomes" id="UP001233999"/>
    </source>
</evidence>
<evidence type="ECO:0000256" key="6">
    <source>
        <dbReference type="ARBA" id="ARBA00022989"/>
    </source>
</evidence>
<feature type="non-terminal residue" evidence="10">
    <location>
        <position position="1"/>
    </location>
</feature>